<gene>
    <name evidence="2" type="ORF">BFF78_41920</name>
</gene>
<name>A0A1D7YMK6_9ACTN</name>
<dbReference type="RefSeq" id="WP_069783248.1">
    <property type="nucleotide sequence ID" value="NZ_CP017248.1"/>
</dbReference>
<dbReference type="EMBL" id="CP017248">
    <property type="protein sequence ID" value="AOR36742.1"/>
    <property type="molecule type" value="Genomic_DNA"/>
</dbReference>
<keyword evidence="1" id="KW-1133">Transmembrane helix</keyword>
<dbReference type="AlphaFoldDB" id="A0A1D7YMK6"/>
<keyword evidence="1" id="KW-0812">Transmembrane</keyword>
<proteinExistence type="predicted"/>
<reference evidence="3" key="1">
    <citation type="submission" date="2016-09" db="EMBL/GenBank/DDBJ databases">
        <title>Streptomyces puniciscabiei strain:TW1S1 Genome sequencing and assembly.</title>
        <authorList>
            <person name="Kim M.-K."/>
            <person name="Kim S.B."/>
        </authorList>
    </citation>
    <scope>NUCLEOTIDE SEQUENCE [LARGE SCALE GENOMIC DNA]</scope>
    <source>
        <strain evidence="3">TW1S1</strain>
    </source>
</reference>
<keyword evidence="3" id="KW-1185">Reference proteome</keyword>
<feature type="transmembrane region" description="Helical" evidence="1">
    <location>
        <begin position="6"/>
        <end position="32"/>
    </location>
</feature>
<evidence type="ECO:0000313" key="3">
    <source>
        <dbReference type="Proteomes" id="UP000094960"/>
    </source>
</evidence>
<evidence type="ECO:0000313" key="2">
    <source>
        <dbReference type="EMBL" id="AOR36742.1"/>
    </source>
</evidence>
<feature type="transmembrane region" description="Helical" evidence="1">
    <location>
        <begin position="44"/>
        <end position="69"/>
    </location>
</feature>
<sequence length="70" mass="7189">MKHSALSVAVLVCGIMIALLLSMLLDVAAAVLARRDGRSLSETLCRAAVMCAGSFSLALTAIGIIVSWVG</sequence>
<organism evidence="2 3">
    <name type="scientific">Streptomyces fodineus</name>
    <dbReference type="NCBI Taxonomy" id="1904616"/>
    <lineage>
        <taxon>Bacteria</taxon>
        <taxon>Bacillati</taxon>
        <taxon>Actinomycetota</taxon>
        <taxon>Actinomycetes</taxon>
        <taxon>Kitasatosporales</taxon>
        <taxon>Streptomycetaceae</taxon>
        <taxon>Streptomyces</taxon>
    </lineage>
</organism>
<evidence type="ECO:0000256" key="1">
    <source>
        <dbReference type="SAM" id="Phobius"/>
    </source>
</evidence>
<dbReference type="KEGG" id="spun:BFF78_41920"/>
<accession>A0A1D7YMK6</accession>
<dbReference type="Proteomes" id="UP000094960">
    <property type="component" value="Chromosome"/>
</dbReference>
<keyword evidence="1" id="KW-0472">Membrane</keyword>
<protein>
    <submittedName>
        <fullName evidence="2">Uncharacterized protein</fullName>
    </submittedName>
</protein>